<organism evidence="10 11">
    <name type="scientific">Listeria welshimeri</name>
    <dbReference type="NCBI Taxonomy" id="1643"/>
    <lineage>
        <taxon>Bacteria</taxon>
        <taxon>Bacillati</taxon>
        <taxon>Bacillota</taxon>
        <taxon>Bacilli</taxon>
        <taxon>Bacillales</taxon>
        <taxon>Listeriaceae</taxon>
        <taxon>Listeria</taxon>
    </lineage>
</organism>
<evidence type="ECO:0000256" key="6">
    <source>
        <dbReference type="ARBA" id="ARBA00023136"/>
    </source>
</evidence>
<feature type="transmembrane region" description="Helical" evidence="7">
    <location>
        <begin position="71"/>
        <end position="91"/>
    </location>
</feature>
<feature type="transmembrane region" description="Helical" evidence="7">
    <location>
        <begin position="6"/>
        <end position="24"/>
    </location>
</feature>
<protein>
    <submittedName>
        <fullName evidence="10">Prepilin peptidase</fullName>
    </submittedName>
</protein>
<dbReference type="InterPro" id="IPR000045">
    <property type="entry name" value="Prepilin_IV_endopep_pep"/>
</dbReference>
<evidence type="ECO:0000256" key="1">
    <source>
        <dbReference type="ARBA" id="ARBA00004651"/>
    </source>
</evidence>
<proteinExistence type="inferred from homology"/>
<comment type="caution">
    <text evidence="10">The sequence shown here is derived from an EMBL/GenBank/DDBJ whole genome shotgun (WGS) entry which is preliminary data.</text>
</comment>
<feature type="domain" description="Prepilin type IV endopeptidase peptidase" evidence="8">
    <location>
        <begin position="102"/>
        <end position="201"/>
    </location>
</feature>
<keyword evidence="4 7" id="KW-0812">Transmembrane</keyword>
<evidence type="ECO:0000256" key="5">
    <source>
        <dbReference type="ARBA" id="ARBA00022989"/>
    </source>
</evidence>
<dbReference type="GO" id="GO:0006465">
    <property type="term" value="P:signal peptide processing"/>
    <property type="evidence" value="ECO:0007669"/>
    <property type="project" value="TreeGrafter"/>
</dbReference>
<evidence type="ECO:0000313" key="11">
    <source>
        <dbReference type="Proteomes" id="UP000522007"/>
    </source>
</evidence>
<dbReference type="AlphaFoldDB" id="A0A7X0T5H7"/>
<dbReference type="Pfam" id="PF01478">
    <property type="entry name" value="Peptidase_A24"/>
    <property type="match status" value="1"/>
</dbReference>
<dbReference type="InterPro" id="IPR050882">
    <property type="entry name" value="Prepilin_peptidase/N-MTase"/>
</dbReference>
<dbReference type="InterPro" id="IPR010627">
    <property type="entry name" value="Prepilin_pept_A24_N"/>
</dbReference>
<feature type="transmembrane region" description="Helical" evidence="7">
    <location>
        <begin position="97"/>
        <end position="116"/>
    </location>
</feature>
<dbReference type="Proteomes" id="UP000522007">
    <property type="component" value="Unassembled WGS sequence"/>
</dbReference>
<dbReference type="GO" id="GO:0004190">
    <property type="term" value="F:aspartic-type endopeptidase activity"/>
    <property type="evidence" value="ECO:0007669"/>
    <property type="project" value="InterPro"/>
</dbReference>
<feature type="transmembrane region" description="Helical" evidence="7">
    <location>
        <begin position="145"/>
        <end position="164"/>
    </location>
</feature>
<keyword evidence="5 7" id="KW-1133">Transmembrane helix</keyword>
<dbReference type="PANTHER" id="PTHR30487:SF0">
    <property type="entry name" value="PREPILIN LEADER PEPTIDASE_N-METHYLTRANSFERASE-RELATED"/>
    <property type="match status" value="1"/>
</dbReference>
<reference evidence="10 11" key="1">
    <citation type="submission" date="2020-03" db="EMBL/GenBank/DDBJ databases">
        <title>Soil Listeria distribution.</title>
        <authorList>
            <person name="Liao J."/>
            <person name="Wiedmann M."/>
        </authorList>
    </citation>
    <scope>NUCLEOTIDE SEQUENCE [LARGE SCALE GENOMIC DNA]</scope>
    <source>
        <strain evidence="10 11">FSL L7-1829</strain>
    </source>
</reference>
<keyword evidence="6 7" id="KW-0472">Membrane</keyword>
<evidence type="ECO:0000259" key="9">
    <source>
        <dbReference type="Pfam" id="PF06750"/>
    </source>
</evidence>
<sequence length="236" mass="27617">MVPFLIIIYSAIIISFIQVAAECFPIKKPFLFRFSECNYCKKTLTFLQIIPVFSFLLLKGKSKCCKVSIPFTYFLLEIITPCYMVFLYVEFSFSQHFFIYCSIYYFLAFFLITDILYMYVPNAIMFLFFSTLLLFYLLFQLPFLTLVYSIILSSLFYLLFYLLFRKGIGLGDIKIFIVLGSFLGFKMGYFIFFSAILLGTFSLLTALALKKIKKDNQVPFVPYIFTSFILISILIT</sequence>
<name>A0A7X0T5H7_LISWE</name>
<evidence type="ECO:0000256" key="2">
    <source>
        <dbReference type="ARBA" id="ARBA00005801"/>
    </source>
</evidence>
<dbReference type="Pfam" id="PF06750">
    <property type="entry name" value="A24_N_bact"/>
    <property type="match status" value="1"/>
</dbReference>
<comment type="similarity">
    <text evidence="2">Belongs to the peptidase A24 family.</text>
</comment>
<dbReference type="Gene3D" id="1.20.120.1220">
    <property type="match status" value="1"/>
</dbReference>
<feature type="domain" description="Prepilin peptidase A24 N-terminal" evidence="9">
    <location>
        <begin position="8"/>
        <end position="91"/>
    </location>
</feature>
<evidence type="ECO:0000256" key="4">
    <source>
        <dbReference type="ARBA" id="ARBA00022692"/>
    </source>
</evidence>
<evidence type="ECO:0000256" key="7">
    <source>
        <dbReference type="SAM" id="Phobius"/>
    </source>
</evidence>
<feature type="transmembrane region" description="Helical" evidence="7">
    <location>
        <begin position="176"/>
        <end position="198"/>
    </location>
</feature>
<evidence type="ECO:0000313" key="10">
    <source>
        <dbReference type="EMBL" id="MBC1322960.1"/>
    </source>
</evidence>
<dbReference type="GO" id="GO:0005886">
    <property type="term" value="C:plasma membrane"/>
    <property type="evidence" value="ECO:0007669"/>
    <property type="project" value="UniProtKB-SubCell"/>
</dbReference>
<dbReference type="PANTHER" id="PTHR30487">
    <property type="entry name" value="TYPE 4 PREPILIN-LIKE PROTEINS LEADER PEPTIDE-PROCESSING ENZYME"/>
    <property type="match status" value="1"/>
</dbReference>
<accession>A0A7X0T5H7</accession>
<dbReference type="EMBL" id="JAAROP010000007">
    <property type="protein sequence ID" value="MBC1322960.1"/>
    <property type="molecule type" value="Genomic_DNA"/>
</dbReference>
<keyword evidence="3" id="KW-1003">Cell membrane</keyword>
<feature type="transmembrane region" description="Helical" evidence="7">
    <location>
        <begin position="123"/>
        <end position="139"/>
    </location>
</feature>
<evidence type="ECO:0000259" key="8">
    <source>
        <dbReference type="Pfam" id="PF01478"/>
    </source>
</evidence>
<comment type="subcellular location">
    <subcellularLocation>
        <location evidence="1">Cell membrane</location>
        <topology evidence="1">Multi-pass membrane protein</topology>
    </subcellularLocation>
</comment>
<evidence type="ECO:0000256" key="3">
    <source>
        <dbReference type="ARBA" id="ARBA00022475"/>
    </source>
</evidence>
<gene>
    <name evidence="10" type="ORF">HB853_08395</name>
</gene>
<feature type="transmembrane region" description="Helical" evidence="7">
    <location>
        <begin position="218"/>
        <end position="235"/>
    </location>
</feature>